<dbReference type="AlphaFoldDB" id="A0A7S0RQQ7"/>
<gene>
    <name evidence="2" type="ORF">CLEI1391_LOCUS11824</name>
</gene>
<name>A0A7S0RQQ7_9CHLO</name>
<evidence type="ECO:0000313" key="2">
    <source>
        <dbReference type="EMBL" id="CAD8684513.1"/>
    </source>
</evidence>
<feature type="compositionally biased region" description="Polar residues" evidence="1">
    <location>
        <begin position="836"/>
        <end position="847"/>
    </location>
</feature>
<evidence type="ECO:0000256" key="1">
    <source>
        <dbReference type="SAM" id="MobiDB-lite"/>
    </source>
</evidence>
<reference evidence="2" key="1">
    <citation type="submission" date="2021-01" db="EMBL/GenBank/DDBJ databases">
        <authorList>
            <person name="Corre E."/>
            <person name="Pelletier E."/>
            <person name="Niang G."/>
            <person name="Scheremetjew M."/>
            <person name="Finn R."/>
            <person name="Kale V."/>
            <person name="Holt S."/>
            <person name="Cochrane G."/>
            <person name="Meng A."/>
            <person name="Brown T."/>
            <person name="Cohen L."/>
        </authorList>
    </citation>
    <scope>NUCLEOTIDE SEQUENCE</scope>
    <source>
        <strain evidence="2">SAG 11-49</strain>
    </source>
</reference>
<dbReference type="EMBL" id="HBFB01021006">
    <property type="protein sequence ID" value="CAD8684513.1"/>
    <property type="molecule type" value="Transcribed_RNA"/>
</dbReference>
<feature type="region of interest" description="Disordered" evidence="1">
    <location>
        <begin position="820"/>
        <end position="852"/>
    </location>
</feature>
<protein>
    <submittedName>
        <fullName evidence="2">Uncharacterized protein</fullName>
    </submittedName>
</protein>
<feature type="region of interest" description="Disordered" evidence="1">
    <location>
        <begin position="448"/>
        <end position="472"/>
    </location>
</feature>
<proteinExistence type="predicted"/>
<sequence length="922" mass="95472">MALQQGPRAGAKIIPPNYPPPTAMIVSNQRQSGNSKAYAVRQAAKPVQLKYLAACLKKVCFKRWLNLLRVKALTIKDKDPKMYRKVQEHVSSAEHFMTYDYRNIIRRCRDRDGLPYGLVTRFCQAGIEIRGYVLGDEHMLNDIITAVAIDTDLRSKLEACDSLVFPLDEGAATVKGKPDLLCVLRLLGTGGDMTLADARFTGFANGDKGSMLLDKDAKKAWDKNVAAAAQASGITAWDDTCTSDAWLDALVTLSKHASQEVDVMAAHIKTSPLPGVPPQDIARKGSMLEVHGWDAINFDASTPLHALLHLTGQWHCKAIHRLDMAGVDLDPESDDVEDMRPPYINTIITCNDEADNLLWSALRSTVNDKVTLYKLTADSTLHRRQHKRLRTDVNTGFGTVQQQLGTMETARTKDHQELSGAVSNLTRAVTARDAAAAVRAEGSYTPTSASTLGTGSQGIGSCPRSSLQPHRSSALLPSAPAFGGQVTGYSNPINNPAFAGGPHAPSFPYGPFPAGPTAAAAGANPFNGNLLYGSPERSRPLLPAPGAGCIEGVDYNGGGLYQSAGVEASFASDGGWEDEEGCCEGVATMLGGHHDDNMETDAMPFVKNPAPAASTAPLAAVGADGGSARCWGSNNGTSMPASGTSLMPGHLPTSMNGGYPTSCAAYGSATFPPVTGAGSVHGTSLGGGYGSIGGAAFGSTIVPAANTMGPMHGSPGGGGYVSEGNTVFPSATAAVAMYGTPGNVAPGMPAAPSVCTFSAHPPPNMGPYPAGPPAADLTPPRTAADGAAGGMPGSVGPEAEVAGTSGPPMFTMGMAGPPGMAGSKMTSAAGHGGHARNQTGGNQTPTPTRGRCVKCAPPEPINLRTRWGVTTYDWKPSDIPGKDEATYTPKTLRRGRALLAARAAGAKGDVGGGTSGDQAAGF</sequence>
<feature type="region of interest" description="Disordered" evidence="1">
    <location>
        <begin position="766"/>
        <end position="794"/>
    </location>
</feature>
<organism evidence="2">
    <name type="scientific">Chlamydomonas leiostraca</name>
    <dbReference type="NCBI Taxonomy" id="1034604"/>
    <lineage>
        <taxon>Eukaryota</taxon>
        <taxon>Viridiplantae</taxon>
        <taxon>Chlorophyta</taxon>
        <taxon>core chlorophytes</taxon>
        <taxon>Chlorophyceae</taxon>
        <taxon>CS clade</taxon>
        <taxon>Chlamydomonadales</taxon>
        <taxon>Chlamydomonadaceae</taxon>
        <taxon>Chlamydomonas</taxon>
    </lineage>
</organism>
<accession>A0A7S0RQQ7</accession>